<dbReference type="InterPro" id="IPR005612">
    <property type="entry name" value="CCAAT-binding_factor"/>
</dbReference>
<protein>
    <recommendedName>
        <fullName evidence="3">CCAAT-binding factor domain-containing protein</fullName>
    </recommendedName>
</protein>
<evidence type="ECO:0000256" key="1">
    <source>
        <dbReference type="ARBA" id="ARBA00007797"/>
    </source>
</evidence>
<dbReference type="AlphaFoldDB" id="A0AAV2T191"/>
<evidence type="ECO:0000313" key="5">
    <source>
        <dbReference type="Proteomes" id="UP001497525"/>
    </source>
</evidence>
<comment type="caution">
    <text evidence="4">The sequence shown here is derived from an EMBL/GenBank/DDBJ whole genome shotgun (WGS) entry which is preliminary data.</text>
</comment>
<dbReference type="Pfam" id="PF03914">
    <property type="entry name" value="CBF"/>
    <property type="match status" value="1"/>
</dbReference>
<dbReference type="GO" id="GO:0030692">
    <property type="term" value="C:Noc4p-Nop14p complex"/>
    <property type="evidence" value="ECO:0007669"/>
    <property type="project" value="TreeGrafter"/>
</dbReference>
<accession>A0AAV2T191</accession>
<comment type="similarity">
    <text evidence="1">Belongs to the CBF/MAK21 family.</text>
</comment>
<dbReference type="GO" id="GO:0042254">
    <property type="term" value="P:ribosome biogenesis"/>
    <property type="evidence" value="ECO:0007669"/>
    <property type="project" value="InterPro"/>
</dbReference>
<evidence type="ECO:0000256" key="2">
    <source>
        <dbReference type="SAM" id="MobiDB-lite"/>
    </source>
</evidence>
<dbReference type="PANTHER" id="PTHR12455">
    <property type="entry name" value="NUCLEOLAR COMPLEX PROTEIN 4"/>
    <property type="match status" value="1"/>
</dbReference>
<dbReference type="Proteomes" id="UP001497525">
    <property type="component" value="Unassembled WGS sequence"/>
</dbReference>
<dbReference type="EMBL" id="CAXLJL010000025">
    <property type="protein sequence ID" value="CAL5129766.1"/>
    <property type="molecule type" value="Genomic_DNA"/>
</dbReference>
<name>A0AAV2T191_CALDB</name>
<dbReference type="PANTHER" id="PTHR12455:SF0">
    <property type="entry name" value="NUCLEOLAR COMPLEX PROTEIN 4 HOMOLOG"/>
    <property type="match status" value="1"/>
</dbReference>
<proteinExistence type="inferred from homology"/>
<evidence type="ECO:0000313" key="4">
    <source>
        <dbReference type="EMBL" id="CAL5129766.1"/>
    </source>
</evidence>
<feature type="region of interest" description="Disordered" evidence="2">
    <location>
        <begin position="297"/>
        <end position="335"/>
    </location>
</feature>
<dbReference type="InterPro" id="IPR027193">
    <property type="entry name" value="Noc4"/>
</dbReference>
<evidence type="ECO:0000259" key="3">
    <source>
        <dbReference type="Pfam" id="PF03914"/>
    </source>
</evidence>
<feature type="compositionally biased region" description="Polar residues" evidence="2">
    <location>
        <begin position="312"/>
        <end position="328"/>
    </location>
</feature>
<dbReference type="GO" id="GO:0032040">
    <property type="term" value="C:small-subunit processome"/>
    <property type="evidence" value="ECO:0007669"/>
    <property type="project" value="TreeGrafter"/>
</dbReference>
<gene>
    <name evidence="4" type="ORF">CDAUBV1_LOCUS841</name>
</gene>
<organism evidence="4 5">
    <name type="scientific">Calicophoron daubneyi</name>
    <name type="common">Rumen fluke</name>
    <name type="synonym">Paramphistomum daubneyi</name>
    <dbReference type="NCBI Taxonomy" id="300641"/>
    <lineage>
        <taxon>Eukaryota</taxon>
        <taxon>Metazoa</taxon>
        <taxon>Spiralia</taxon>
        <taxon>Lophotrochozoa</taxon>
        <taxon>Platyhelminthes</taxon>
        <taxon>Trematoda</taxon>
        <taxon>Digenea</taxon>
        <taxon>Plagiorchiida</taxon>
        <taxon>Pronocephalata</taxon>
        <taxon>Paramphistomoidea</taxon>
        <taxon>Paramphistomidae</taxon>
        <taxon>Calicophoron</taxon>
    </lineage>
</organism>
<feature type="domain" description="CCAAT-binding factor" evidence="3">
    <location>
        <begin position="200"/>
        <end position="373"/>
    </location>
</feature>
<reference evidence="4" key="1">
    <citation type="submission" date="2024-06" db="EMBL/GenBank/DDBJ databases">
        <authorList>
            <person name="Liu X."/>
            <person name="Lenzi L."/>
            <person name="Haldenby T S."/>
            <person name="Uol C."/>
        </authorList>
    </citation>
    <scope>NUCLEOTIDE SEQUENCE</scope>
</reference>
<sequence length="433" mass="48420">MMKAAEYLRGNVSYITLEPLVSSCLSEDSSASLDDLDQLREVVAYLDCTYFILRHLSNVLKRTASNAVPKPAVFYENVLAVMDLLLVPENRPTGILGEPVQPKSDLARHTKVSYLRHLFTQVWVHFLDNPLPDSLMLKALRLLGDGRMNRLGDVRLLSDYVIPIFDPEAAAADVKECSKPTDQDLVVPPTWSRAVSRTVLHLVVQGGLNYPRLYPRLYQLLDDSLLVCPETERFLDDLDTYLRSLLLSTNVVAAFVKRLSQLALLSPLRLTCALLSMIHDCILRHPKCAVLVNRRKRPHSNKRVRPTEHNSVDSANSLADAASPQTSDPAILSKGDPYQWDPHNLEKSKALDSSLWEVASLIHHYSDDVATLAYKICHPNPVDAPGVASPSEIIRQKDEELKADAESVRQNLIALTQSNAQFPNLPPLEGWVF</sequence>